<dbReference type="InterPro" id="IPR002182">
    <property type="entry name" value="NB-ARC"/>
</dbReference>
<dbReference type="GO" id="GO:0006952">
    <property type="term" value="P:defense response"/>
    <property type="evidence" value="ECO:0007669"/>
    <property type="project" value="UniProtKB-KW"/>
</dbReference>
<evidence type="ECO:0000256" key="4">
    <source>
        <dbReference type="ARBA" id="ARBA00022840"/>
    </source>
</evidence>
<dbReference type="InterPro" id="IPR027417">
    <property type="entry name" value="P-loop_NTPase"/>
</dbReference>
<dbReference type="InterPro" id="IPR041118">
    <property type="entry name" value="Rx_N"/>
</dbReference>
<evidence type="ECO:0000256" key="3">
    <source>
        <dbReference type="ARBA" id="ARBA00022821"/>
    </source>
</evidence>
<dbReference type="SUPFAM" id="SSF52540">
    <property type="entry name" value="P-loop containing nucleoside triphosphate hydrolases"/>
    <property type="match status" value="1"/>
</dbReference>
<dbReference type="Gene3D" id="1.20.5.4130">
    <property type="match status" value="1"/>
</dbReference>
<dbReference type="PRINTS" id="PR00364">
    <property type="entry name" value="DISEASERSIST"/>
</dbReference>
<dbReference type="GO" id="GO:0043531">
    <property type="term" value="F:ADP binding"/>
    <property type="evidence" value="ECO:0007669"/>
    <property type="project" value="InterPro"/>
</dbReference>
<dbReference type="AlphaFoldDB" id="A0AAJ6T8I6"/>
<dbReference type="CDD" id="cd14798">
    <property type="entry name" value="RX-CC_like"/>
    <property type="match status" value="1"/>
</dbReference>
<evidence type="ECO:0000256" key="1">
    <source>
        <dbReference type="ARBA" id="ARBA00022737"/>
    </source>
</evidence>
<feature type="domain" description="NB-ARC" evidence="5">
    <location>
        <begin position="177"/>
        <end position="271"/>
    </location>
</feature>
<keyword evidence="1" id="KW-0677">Repeat</keyword>
<evidence type="ECO:0000259" key="6">
    <source>
        <dbReference type="Pfam" id="PF18052"/>
    </source>
</evidence>
<feature type="domain" description="NB-ARC" evidence="5">
    <location>
        <begin position="272"/>
        <end position="319"/>
    </location>
</feature>
<evidence type="ECO:0000313" key="7">
    <source>
        <dbReference type="Proteomes" id="UP000694918"/>
    </source>
</evidence>
<evidence type="ECO:0000313" key="8">
    <source>
        <dbReference type="RefSeq" id="XP_011005935.1"/>
    </source>
</evidence>
<dbReference type="GO" id="GO:0005524">
    <property type="term" value="F:ATP binding"/>
    <property type="evidence" value="ECO:0007669"/>
    <property type="project" value="UniProtKB-KW"/>
</dbReference>
<reference evidence="8" key="1">
    <citation type="submission" date="2025-08" db="UniProtKB">
        <authorList>
            <consortium name="RefSeq"/>
        </authorList>
    </citation>
    <scope>IDENTIFICATION</scope>
</reference>
<dbReference type="Pfam" id="PF18052">
    <property type="entry name" value="Rx_N"/>
    <property type="match status" value="1"/>
</dbReference>
<protein>
    <submittedName>
        <fullName evidence="8">Disease resistance protein RGA3</fullName>
    </submittedName>
</protein>
<keyword evidence="7" id="KW-1185">Reference proteome</keyword>
<keyword evidence="2" id="KW-0547">Nucleotide-binding</keyword>
<dbReference type="PANTHER" id="PTHR36766">
    <property type="entry name" value="PLANT BROAD-SPECTRUM MILDEW RESISTANCE PROTEIN RPW8"/>
    <property type="match status" value="1"/>
</dbReference>
<evidence type="ECO:0000256" key="2">
    <source>
        <dbReference type="ARBA" id="ARBA00022741"/>
    </source>
</evidence>
<name>A0AAJ6T8I6_POPEU</name>
<keyword evidence="3" id="KW-0611">Plant defense</keyword>
<dbReference type="Gene3D" id="3.40.50.300">
    <property type="entry name" value="P-loop containing nucleotide triphosphate hydrolases"/>
    <property type="match status" value="1"/>
</dbReference>
<dbReference type="InterPro" id="IPR042197">
    <property type="entry name" value="Apaf_helical"/>
</dbReference>
<dbReference type="KEGG" id="peu:105112066"/>
<proteinExistence type="predicted"/>
<dbReference type="Gene3D" id="1.10.8.430">
    <property type="entry name" value="Helical domain of apoptotic protease-activating factors"/>
    <property type="match status" value="1"/>
</dbReference>
<keyword evidence="4" id="KW-0067">ATP-binding</keyword>
<dbReference type="Pfam" id="PF00931">
    <property type="entry name" value="NB-ARC"/>
    <property type="match status" value="2"/>
</dbReference>
<feature type="domain" description="Disease resistance N-terminal" evidence="6">
    <location>
        <begin position="10"/>
        <end position="100"/>
    </location>
</feature>
<dbReference type="InterPro" id="IPR038005">
    <property type="entry name" value="RX-like_CC"/>
</dbReference>
<evidence type="ECO:0000259" key="5">
    <source>
        <dbReference type="Pfam" id="PF00931"/>
    </source>
</evidence>
<accession>A0AAJ6T8I6</accession>
<sequence>MEEFATDIAKSLLGKLGSSAIKELYLAWGLKAEIASLEEKLLAINAVLMDAEKRQSQNEKIRFWLQKLQEFMYDAEDALDGFECEDLRRQVVTTTGSTSRKLRRFFSSSNKLAFRFKMGRKIKDLNDRLAEIESLKSLLGLPEQTSDHSSVLPEEISEMKQSFESFSGLIGRDKDRECIINLLVEPFKVDDAHPFVIPVVGMGGLGKTALAKSVYDDGSVDAFFELKMQACVSDGFALKQVMQKMIKSATGERFNDLEEIEIKAKLEAILHGALGSKIIVTTRSKRVAQIMGSAGAHELSLLDQKDCLSLFYKCAFKERQKEQHPNLIEIGKEIVGKCKQIPLAVTNLGTQLYGITDESSGNW</sequence>
<dbReference type="Proteomes" id="UP000694918">
    <property type="component" value="Unplaced"/>
</dbReference>
<dbReference type="GeneID" id="105112066"/>
<dbReference type="PANTHER" id="PTHR36766:SF50">
    <property type="entry name" value="DISEASE RESISTANCE PROTEIN RGA3"/>
    <property type="match status" value="1"/>
</dbReference>
<dbReference type="RefSeq" id="XP_011005935.1">
    <property type="nucleotide sequence ID" value="XM_011007633.1"/>
</dbReference>
<organism evidence="7 8">
    <name type="scientific">Populus euphratica</name>
    <name type="common">Euphrates poplar</name>
    <dbReference type="NCBI Taxonomy" id="75702"/>
    <lineage>
        <taxon>Eukaryota</taxon>
        <taxon>Viridiplantae</taxon>
        <taxon>Streptophyta</taxon>
        <taxon>Embryophyta</taxon>
        <taxon>Tracheophyta</taxon>
        <taxon>Spermatophyta</taxon>
        <taxon>Magnoliopsida</taxon>
        <taxon>eudicotyledons</taxon>
        <taxon>Gunneridae</taxon>
        <taxon>Pentapetalae</taxon>
        <taxon>rosids</taxon>
        <taxon>fabids</taxon>
        <taxon>Malpighiales</taxon>
        <taxon>Salicaceae</taxon>
        <taxon>Saliceae</taxon>
        <taxon>Populus</taxon>
    </lineage>
</organism>
<gene>
    <name evidence="8" type="primary">LOC105112066</name>
</gene>